<gene>
    <name evidence="2" type="ORF">BT96DRAFT_1011960</name>
</gene>
<feature type="transmembrane region" description="Helical" evidence="1">
    <location>
        <begin position="147"/>
        <end position="172"/>
    </location>
</feature>
<feature type="transmembrane region" description="Helical" evidence="1">
    <location>
        <begin position="274"/>
        <end position="293"/>
    </location>
</feature>
<proteinExistence type="predicted"/>
<feature type="transmembrane region" description="Helical" evidence="1">
    <location>
        <begin position="118"/>
        <end position="135"/>
    </location>
</feature>
<feature type="transmembrane region" description="Helical" evidence="1">
    <location>
        <begin position="57"/>
        <end position="80"/>
    </location>
</feature>
<feature type="transmembrane region" description="Helical" evidence="1">
    <location>
        <begin position="23"/>
        <end position="45"/>
    </location>
</feature>
<dbReference type="OrthoDB" id="3248740at2759"/>
<reference evidence="2" key="1">
    <citation type="journal article" date="2019" name="Environ. Microbiol.">
        <title>Fungal ecological strategies reflected in gene transcription - a case study of two litter decomposers.</title>
        <authorList>
            <person name="Barbi F."/>
            <person name="Kohler A."/>
            <person name="Barry K."/>
            <person name="Baskaran P."/>
            <person name="Daum C."/>
            <person name="Fauchery L."/>
            <person name="Ihrmark K."/>
            <person name="Kuo A."/>
            <person name="LaButti K."/>
            <person name="Lipzen A."/>
            <person name="Morin E."/>
            <person name="Grigoriev I.V."/>
            <person name="Henrissat B."/>
            <person name="Lindahl B."/>
            <person name="Martin F."/>
        </authorList>
    </citation>
    <scope>NUCLEOTIDE SEQUENCE</scope>
    <source>
        <strain evidence="2">JB14</strain>
    </source>
</reference>
<keyword evidence="3" id="KW-1185">Reference proteome</keyword>
<organism evidence="2 3">
    <name type="scientific">Gymnopus androsaceus JB14</name>
    <dbReference type="NCBI Taxonomy" id="1447944"/>
    <lineage>
        <taxon>Eukaryota</taxon>
        <taxon>Fungi</taxon>
        <taxon>Dikarya</taxon>
        <taxon>Basidiomycota</taxon>
        <taxon>Agaricomycotina</taxon>
        <taxon>Agaricomycetes</taxon>
        <taxon>Agaricomycetidae</taxon>
        <taxon>Agaricales</taxon>
        <taxon>Marasmiineae</taxon>
        <taxon>Omphalotaceae</taxon>
        <taxon>Gymnopus</taxon>
    </lineage>
</organism>
<keyword evidence="1" id="KW-0812">Transmembrane</keyword>
<evidence type="ECO:0000313" key="3">
    <source>
        <dbReference type="Proteomes" id="UP000799118"/>
    </source>
</evidence>
<accession>A0A6A4IQK3</accession>
<protein>
    <recommendedName>
        <fullName evidence="4">G-protein coupled receptors family 1 profile domain-containing protein</fullName>
    </recommendedName>
</protein>
<dbReference type="AlphaFoldDB" id="A0A6A4IQK3"/>
<evidence type="ECO:0000256" key="1">
    <source>
        <dbReference type="SAM" id="Phobius"/>
    </source>
</evidence>
<dbReference type="EMBL" id="ML769385">
    <property type="protein sequence ID" value="KAE9410414.1"/>
    <property type="molecule type" value="Genomic_DNA"/>
</dbReference>
<keyword evidence="1" id="KW-0472">Membrane</keyword>
<sequence>MSSTDTSILKSIGLDLVRTTASVVLQTLFIVSYTFLVVKAVNILLRARKMYTVGKAFAANTIIVVTMYIITVSLWIIGLVELLAEARKTLIDSPDQSLQVKNASTSEFTSKGAEVIDVLYAYLTLLGDLVIVWRVRAFWVLGRWKLAMILPVALLLGTLTTSVVLTYCVVDLGGDIVNGSFQKPVFCRNMQTASYTLPAVTTAVTTILIGMKAWSHYQNSVIRKRTRISHIVTLLLESGLVYFLFFIAQIVLTVPSVSIPIEASPGLSLSTLMFSYQTSSIVGMYPTAIICLVHSRHSMAETSYYSV</sequence>
<feature type="transmembrane region" description="Helical" evidence="1">
    <location>
        <begin position="231"/>
        <end position="254"/>
    </location>
</feature>
<dbReference type="Proteomes" id="UP000799118">
    <property type="component" value="Unassembled WGS sequence"/>
</dbReference>
<evidence type="ECO:0008006" key="4">
    <source>
        <dbReference type="Google" id="ProtNLM"/>
    </source>
</evidence>
<evidence type="ECO:0000313" key="2">
    <source>
        <dbReference type="EMBL" id="KAE9410414.1"/>
    </source>
</evidence>
<keyword evidence="1" id="KW-1133">Transmembrane helix</keyword>
<name>A0A6A4IQK3_9AGAR</name>
<feature type="transmembrane region" description="Helical" evidence="1">
    <location>
        <begin position="192"/>
        <end position="211"/>
    </location>
</feature>